<dbReference type="HAMAP" id="MF_00399">
    <property type="entry name" value="DbsD"/>
    <property type="match status" value="1"/>
</dbReference>
<evidence type="ECO:0000256" key="17">
    <source>
        <dbReference type="ARBA" id="ARBA00047804"/>
    </source>
</evidence>
<feature type="disulfide bond" description="Redox-active" evidence="18">
    <location>
        <begin position="486"/>
        <end position="489"/>
    </location>
</feature>
<comment type="similarity">
    <text evidence="2 18">Belongs to the thioredoxin family. DsbD subfamily.</text>
</comment>
<feature type="disulfide bond" description="Redox-active" evidence="18">
    <location>
        <begin position="116"/>
        <end position="122"/>
    </location>
</feature>
<dbReference type="GO" id="GO:0005886">
    <property type="term" value="C:plasma membrane"/>
    <property type="evidence" value="ECO:0007669"/>
    <property type="project" value="UniProtKB-SubCell"/>
</dbReference>
<evidence type="ECO:0000256" key="4">
    <source>
        <dbReference type="ARBA" id="ARBA00022475"/>
    </source>
</evidence>
<keyword evidence="11 18" id="KW-0560">Oxidoreductase</keyword>
<evidence type="ECO:0000256" key="1">
    <source>
        <dbReference type="ARBA" id="ARBA00004429"/>
    </source>
</evidence>
<dbReference type="GO" id="GO:0047134">
    <property type="term" value="F:protein-disulfide reductase [NAD(P)H] activity"/>
    <property type="evidence" value="ECO:0007669"/>
    <property type="project" value="UniProtKB-UniRule"/>
</dbReference>
<comment type="caution">
    <text evidence="18">Lacks conserved residue(s) required for the propagation of feature annotation.</text>
</comment>
<evidence type="ECO:0000256" key="14">
    <source>
        <dbReference type="ARBA" id="ARBA00023157"/>
    </source>
</evidence>
<evidence type="ECO:0000259" key="19">
    <source>
        <dbReference type="PROSITE" id="PS51352"/>
    </source>
</evidence>
<evidence type="ECO:0000256" key="18">
    <source>
        <dbReference type="HAMAP-Rule" id="MF_00399"/>
    </source>
</evidence>
<evidence type="ECO:0000256" key="2">
    <source>
        <dbReference type="ARBA" id="ARBA00007241"/>
    </source>
</evidence>
<keyword evidence="7 18" id="KW-0732">Signal</keyword>
<keyword evidence="12 18" id="KW-0520">NAD</keyword>
<evidence type="ECO:0000256" key="16">
    <source>
        <dbReference type="ARBA" id="ARBA00047388"/>
    </source>
</evidence>
<dbReference type="PANTHER" id="PTHR32234:SF0">
    <property type="entry name" value="THIOL:DISULFIDE INTERCHANGE PROTEIN DSBD"/>
    <property type="match status" value="1"/>
</dbReference>
<keyword evidence="9 18" id="KW-0249">Electron transport</keyword>
<keyword evidence="3 18" id="KW-0813">Transport</keyword>
<accession>A0A4D6X9V4</accession>
<dbReference type="GO" id="GO:0017004">
    <property type="term" value="P:cytochrome complex assembly"/>
    <property type="evidence" value="ECO:0007669"/>
    <property type="project" value="UniProtKB-UniRule"/>
</dbReference>
<dbReference type="InterPro" id="IPR035671">
    <property type="entry name" value="DsbD_gamma"/>
</dbReference>
<keyword evidence="13 18" id="KW-0472">Membrane</keyword>
<protein>
    <recommendedName>
        <fullName evidence="18">Thiol:disulfide interchange protein DsbD</fullName>
        <ecNumber evidence="18">1.8.1.8</ecNumber>
    </recommendedName>
    <alternativeName>
        <fullName evidence="18">Protein-disulfide reductase</fullName>
        <shortName evidence="18">Disulfide reductase</shortName>
    </alternativeName>
</protein>
<proteinExistence type="inferred from homology"/>
<dbReference type="EMBL" id="CP039371">
    <property type="protein sequence ID" value="QCI13696.1"/>
    <property type="molecule type" value="Genomic_DNA"/>
</dbReference>
<feature type="transmembrane region" description="Helical" evidence="18">
    <location>
        <begin position="282"/>
        <end position="312"/>
    </location>
</feature>
<dbReference type="InterPro" id="IPR017937">
    <property type="entry name" value="Thioredoxin_CS"/>
</dbReference>
<dbReference type="SUPFAM" id="SSF52833">
    <property type="entry name" value="Thioredoxin-like"/>
    <property type="match status" value="1"/>
</dbReference>
<evidence type="ECO:0000256" key="10">
    <source>
        <dbReference type="ARBA" id="ARBA00022989"/>
    </source>
</evidence>
<sequence precursor="true">MRVLLLFLTFLLAGPLQANPFDVKPDFLPVNEAFVLSHDRQADGQVRLYFQIKQGYYLYQKRLKFDGLPTEQHPQLPAGQNHHDEFFGDSTVYRDQLELLVPASAKGELRLGWQGCADAGLCYPPQTTVIDLGGGAATVVAPASEQASDQALASDLQRASLAWSLVAFFGLGLLLAFTPCSLPMLPILAGLVLGNGASARRGWLLAGVYVLSMALVYAGLGVVAALLGASLQAWLQQPWLLGSLAGLFVMLALPMFGAFELQLPAAVRDRLDRAGQGTRGGNLYGAALLGALSGLLLGPCMTAPLAGALLYIAQSGDVLQGALVLFSLGLGMGLPLLLLVTLGNRYLPRPGAWMNRVKGVFGFVFLAMALYTVRSLISAPLLLALSGAWLIALGWAAWPALQRLPALRAVPLLGALWGGLLLVGAAAGGDDLWQPLRPFAGTAPAALAHKEDSFVTVSHPQELQRQLDDAKAQGQWVMLDYYADWCVACKAMEKNVFAQPEVQASLAGVRLLRLDVTADVPASRELLQRYQVPGPPSILWIGPQGEERRARRITGEVDARTFLDHWNQTRSQG</sequence>
<dbReference type="OrthoDB" id="9811036at2"/>
<dbReference type="SUPFAM" id="SSF74863">
    <property type="entry name" value="Thiol:disulfide interchange protein DsbD, N-terminal domain (DsbD-alpha)"/>
    <property type="match status" value="1"/>
</dbReference>
<gene>
    <name evidence="18 20" type="primary">dsbD</name>
    <name evidence="20" type="ORF">E6B08_21145</name>
</gene>
<evidence type="ECO:0000256" key="8">
    <source>
        <dbReference type="ARBA" id="ARBA00022748"/>
    </source>
</evidence>
<evidence type="ECO:0000256" key="7">
    <source>
        <dbReference type="ARBA" id="ARBA00022729"/>
    </source>
</evidence>
<dbReference type="Pfam" id="PF13899">
    <property type="entry name" value="Thioredoxin_7"/>
    <property type="match status" value="1"/>
</dbReference>
<feature type="chain" id="PRO_5021051533" description="Thiol:disulfide interchange protein DsbD" evidence="18">
    <location>
        <begin position="19"/>
        <end position="573"/>
    </location>
</feature>
<comment type="function">
    <text evidence="18">Required to facilitate the formation of correct disulfide bonds in some periplasmic proteins and for the assembly of the periplasmic c-type cytochromes. Acts by transferring electrons from cytoplasmic thioredoxin to the periplasm. This transfer involves a cascade of disulfide bond formation and reduction steps.</text>
</comment>
<dbReference type="GO" id="GO:0045454">
    <property type="term" value="P:cell redox homeostasis"/>
    <property type="evidence" value="ECO:0007669"/>
    <property type="project" value="TreeGrafter"/>
</dbReference>
<evidence type="ECO:0000313" key="21">
    <source>
        <dbReference type="Proteomes" id="UP000298551"/>
    </source>
</evidence>
<organism evidence="20 21">
    <name type="scientific">Pseudomonas putida</name>
    <name type="common">Arthrobacter siderocapsulatus</name>
    <dbReference type="NCBI Taxonomy" id="303"/>
    <lineage>
        <taxon>Bacteria</taxon>
        <taxon>Pseudomonadati</taxon>
        <taxon>Pseudomonadota</taxon>
        <taxon>Gammaproteobacteria</taxon>
        <taxon>Pseudomonadales</taxon>
        <taxon>Pseudomonadaceae</taxon>
        <taxon>Pseudomonas</taxon>
    </lineage>
</organism>
<feature type="transmembrane region" description="Helical" evidence="18">
    <location>
        <begin position="377"/>
        <end position="398"/>
    </location>
</feature>
<dbReference type="CDD" id="cd02953">
    <property type="entry name" value="DsbDgamma"/>
    <property type="match status" value="1"/>
</dbReference>
<dbReference type="PROSITE" id="PS00194">
    <property type="entry name" value="THIOREDOXIN_1"/>
    <property type="match status" value="1"/>
</dbReference>
<feature type="transmembrane region" description="Helical" evidence="18">
    <location>
        <begin position="203"/>
        <end position="227"/>
    </location>
</feature>
<keyword evidence="6 18" id="KW-0812">Transmembrane</keyword>
<evidence type="ECO:0000256" key="12">
    <source>
        <dbReference type="ARBA" id="ARBA00023027"/>
    </source>
</evidence>
<evidence type="ECO:0000313" key="20">
    <source>
        <dbReference type="EMBL" id="QCI13696.1"/>
    </source>
</evidence>
<evidence type="ECO:0000256" key="11">
    <source>
        <dbReference type="ARBA" id="ARBA00023002"/>
    </source>
</evidence>
<reference evidence="21" key="1">
    <citation type="submission" date="2019-04" db="EMBL/GenBank/DDBJ databases">
        <title>Genome sequence of Pseudomonas putida 1290, an auxin catabolizing strain.</title>
        <authorList>
            <person name="Laird T.S."/>
            <person name="Leveau J.H.J."/>
        </authorList>
    </citation>
    <scope>NUCLEOTIDE SEQUENCE [LARGE SCALE GENOMIC DNA]</scope>
    <source>
        <strain evidence="21">1290</strain>
    </source>
</reference>
<dbReference type="Proteomes" id="UP000298551">
    <property type="component" value="Chromosome"/>
</dbReference>
<dbReference type="Pfam" id="PF11412">
    <property type="entry name" value="DsbD_N"/>
    <property type="match status" value="1"/>
</dbReference>
<dbReference type="AlphaFoldDB" id="A0A4D6X9V4"/>
<evidence type="ECO:0000256" key="15">
    <source>
        <dbReference type="ARBA" id="ARBA00023284"/>
    </source>
</evidence>
<dbReference type="InterPro" id="IPR036249">
    <property type="entry name" value="Thioredoxin-like_sf"/>
</dbReference>
<evidence type="ECO:0000256" key="5">
    <source>
        <dbReference type="ARBA" id="ARBA00022519"/>
    </source>
</evidence>
<keyword evidence="4 18" id="KW-1003">Cell membrane</keyword>
<dbReference type="NCBIfam" id="NF001419">
    <property type="entry name" value="PRK00293.1"/>
    <property type="match status" value="1"/>
</dbReference>
<evidence type="ECO:0000256" key="13">
    <source>
        <dbReference type="ARBA" id="ARBA00023136"/>
    </source>
</evidence>
<feature type="signal peptide" evidence="18">
    <location>
        <begin position="1"/>
        <end position="18"/>
    </location>
</feature>
<comment type="catalytic activity">
    <reaction evidence="17 18">
        <text>[protein]-dithiol + NADP(+) = [protein]-disulfide + NADPH + H(+)</text>
        <dbReference type="Rhea" id="RHEA:18753"/>
        <dbReference type="Rhea" id="RHEA-COMP:10593"/>
        <dbReference type="Rhea" id="RHEA-COMP:10594"/>
        <dbReference type="ChEBI" id="CHEBI:15378"/>
        <dbReference type="ChEBI" id="CHEBI:29950"/>
        <dbReference type="ChEBI" id="CHEBI:50058"/>
        <dbReference type="ChEBI" id="CHEBI:57783"/>
        <dbReference type="ChEBI" id="CHEBI:58349"/>
        <dbReference type="EC" id="1.8.1.8"/>
    </reaction>
</comment>
<keyword evidence="5 18" id="KW-0997">Cell inner membrane</keyword>
<dbReference type="RefSeq" id="WP_136915799.1">
    <property type="nucleotide sequence ID" value="NZ_CP039371.1"/>
</dbReference>
<keyword evidence="14 18" id="KW-1015">Disulfide bond</keyword>
<dbReference type="Pfam" id="PF02683">
    <property type="entry name" value="DsbD_TM"/>
    <property type="match status" value="1"/>
</dbReference>
<keyword evidence="8 18" id="KW-0201">Cytochrome c-type biogenesis</keyword>
<dbReference type="InterPro" id="IPR036929">
    <property type="entry name" value="DsbDN_sf"/>
</dbReference>
<comment type="subcellular location">
    <subcellularLocation>
        <location evidence="1 18">Cell inner membrane</location>
        <topology evidence="1 18">Multi-pass membrane protein</topology>
    </subcellularLocation>
</comment>
<dbReference type="PANTHER" id="PTHR32234">
    <property type="entry name" value="THIOL:DISULFIDE INTERCHANGE PROTEIN DSBD"/>
    <property type="match status" value="1"/>
</dbReference>
<keyword evidence="15 18" id="KW-0676">Redox-active center</keyword>
<feature type="domain" description="Thioredoxin" evidence="19">
    <location>
        <begin position="437"/>
        <end position="571"/>
    </location>
</feature>
<comment type="catalytic activity">
    <reaction evidence="16 18">
        <text>[protein]-dithiol + NAD(+) = [protein]-disulfide + NADH + H(+)</text>
        <dbReference type="Rhea" id="RHEA:18749"/>
        <dbReference type="Rhea" id="RHEA-COMP:10593"/>
        <dbReference type="Rhea" id="RHEA-COMP:10594"/>
        <dbReference type="ChEBI" id="CHEBI:15378"/>
        <dbReference type="ChEBI" id="CHEBI:29950"/>
        <dbReference type="ChEBI" id="CHEBI:50058"/>
        <dbReference type="ChEBI" id="CHEBI:57540"/>
        <dbReference type="ChEBI" id="CHEBI:57945"/>
        <dbReference type="EC" id="1.8.1.8"/>
    </reaction>
</comment>
<feature type="transmembrane region" description="Helical" evidence="18">
    <location>
        <begin position="161"/>
        <end position="191"/>
    </location>
</feature>
<dbReference type="InterPro" id="IPR028250">
    <property type="entry name" value="DsbDN"/>
</dbReference>
<dbReference type="GO" id="GO:0009055">
    <property type="term" value="F:electron transfer activity"/>
    <property type="evidence" value="ECO:0007669"/>
    <property type="project" value="UniProtKB-UniRule"/>
</dbReference>
<dbReference type="PROSITE" id="PS51352">
    <property type="entry name" value="THIOREDOXIN_2"/>
    <property type="match status" value="1"/>
</dbReference>
<feature type="transmembrane region" description="Helical" evidence="18">
    <location>
        <begin position="410"/>
        <end position="429"/>
    </location>
</feature>
<dbReference type="InterPro" id="IPR013766">
    <property type="entry name" value="Thioredoxin_domain"/>
</dbReference>
<evidence type="ECO:0000256" key="3">
    <source>
        <dbReference type="ARBA" id="ARBA00022448"/>
    </source>
</evidence>
<feature type="transmembrane region" description="Helical" evidence="18">
    <location>
        <begin position="353"/>
        <end position="371"/>
    </location>
</feature>
<feature type="transmembrane region" description="Helical" evidence="18">
    <location>
        <begin position="239"/>
        <end position="261"/>
    </location>
</feature>
<dbReference type="EC" id="1.8.1.8" evidence="18"/>
<feature type="transmembrane region" description="Helical" evidence="18">
    <location>
        <begin position="318"/>
        <end position="341"/>
    </location>
</feature>
<dbReference type="InterPro" id="IPR003834">
    <property type="entry name" value="Cyt_c_assmbl_TM_dom"/>
</dbReference>
<dbReference type="InterPro" id="IPR022910">
    <property type="entry name" value="Thiol_diS_interchange_DbsD"/>
</dbReference>
<evidence type="ECO:0000256" key="9">
    <source>
        <dbReference type="ARBA" id="ARBA00022982"/>
    </source>
</evidence>
<evidence type="ECO:0000256" key="6">
    <source>
        <dbReference type="ARBA" id="ARBA00022692"/>
    </source>
</evidence>
<name>A0A4D6X9V4_PSEPU</name>
<keyword evidence="10 18" id="KW-1133">Transmembrane helix</keyword>
<dbReference type="Gene3D" id="3.40.30.10">
    <property type="entry name" value="Glutaredoxin"/>
    <property type="match status" value="1"/>
</dbReference>
<dbReference type="Gene3D" id="2.60.40.1250">
    <property type="entry name" value="Thiol:disulfide interchange protein DsbD, N-terminal domain"/>
    <property type="match status" value="1"/>
</dbReference>